<sequence length="73" mass="7950">MAARRGHHEANAGRNCWDAKVIAMGPTDDTRYTVQERSGKCGARGMAEHGRCMDTAAVVRSFSHPSLVRHNGV</sequence>
<dbReference type="HOGENOM" id="CLU_2708679_0_0_1"/>
<dbReference type="Gramene" id="OBART11G08860.1">
    <property type="protein sequence ID" value="OBART11G08860.1"/>
    <property type="gene ID" value="OBART11G08860"/>
</dbReference>
<reference evidence="1" key="2">
    <citation type="submission" date="2015-03" db="UniProtKB">
        <authorList>
            <consortium name="EnsemblPlants"/>
        </authorList>
    </citation>
    <scope>IDENTIFICATION</scope>
</reference>
<name>A0A0D3HKB1_9ORYZ</name>
<organism evidence="1">
    <name type="scientific">Oryza barthii</name>
    <dbReference type="NCBI Taxonomy" id="65489"/>
    <lineage>
        <taxon>Eukaryota</taxon>
        <taxon>Viridiplantae</taxon>
        <taxon>Streptophyta</taxon>
        <taxon>Embryophyta</taxon>
        <taxon>Tracheophyta</taxon>
        <taxon>Spermatophyta</taxon>
        <taxon>Magnoliopsida</taxon>
        <taxon>Liliopsida</taxon>
        <taxon>Poales</taxon>
        <taxon>Poaceae</taxon>
        <taxon>BOP clade</taxon>
        <taxon>Oryzoideae</taxon>
        <taxon>Oryzeae</taxon>
        <taxon>Oryzinae</taxon>
        <taxon>Oryza</taxon>
    </lineage>
</organism>
<reference evidence="1" key="1">
    <citation type="journal article" date="2009" name="Rice">
        <title>De Novo Next Generation Sequencing of Plant Genomes.</title>
        <authorList>
            <person name="Rounsley S."/>
            <person name="Marri P.R."/>
            <person name="Yu Y."/>
            <person name="He R."/>
            <person name="Sisneros N."/>
            <person name="Goicoechea J.L."/>
            <person name="Lee S.J."/>
            <person name="Angelova A."/>
            <person name="Kudrna D."/>
            <person name="Luo M."/>
            <person name="Affourtit J."/>
            <person name="Desany B."/>
            <person name="Knight J."/>
            <person name="Niazi F."/>
            <person name="Egholm M."/>
            <person name="Wing R.A."/>
        </authorList>
    </citation>
    <scope>NUCLEOTIDE SEQUENCE [LARGE SCALE GENOMIC DNA]</scope>
    <source>
        <strain evidence="1">cv. IRGC 105608</strain>
    </source>
</reference>
<accession>A0A0D3HKB1</accession>
<proteinExistence type="predicted"/>
<evidence type="ECO:0000313" key="1">
    <source>
        <dbReference type="EnsemblPlants" id="OBART11G08860.1"/>
    </source>
</evidence>
<dbReference type="EnsemblPlants" id="OBART11G08860.1">
    <property type="protein sequence ID" value="OBART11G08860.1"/>
    <property type="gene ID" value="OBART11G08860"/>
</dbReference>
<evidence type="ECO:0000313" key="2">
    <source>
        <dbReference type="Proteomes" id="UP000026960"/>
    </source>
</evidence>
<dbReference type="AlphaFoldDB" id="A0A0D3HKB1"/>
<keyword evidence="2" id="KW-1185">Reference proteome</keyword>
<dbReference type="Proteomes" id="UP000026960">
    <property type="component" value="Chromosome 11"/>
</dbReference>
<protein>
    <submittedName>
        <fullName evidence="1">Uncharacterized protein</fullName>
    </submittedName>
</protein>